<evidence type="ECO:0000313" key="3">
    <source>
        <dbReference type="EMBL" id="KAK0408443.1"/>
    </source>
</evidence>
<dbReference type="InterPro" id="IPR001461">
    <property type="entry name" value="Aspartic_peptidase_A1"/>
</dbReference>
<dbReference type="GO" id="GO:0005764">
    <property type="term" value="C:lysosome"/>
    <property type="evidence" value="ECO:0007669"/>
    <property type="project" value="TreeGrafter"/>
</dbReference>
<dbReference type="PROSITE" id="PS00141">
    <property type="entry name" value="ASP_PROTEASE"/>
    <property type="match status" value="1"/>
</dbReference>
<dbReference type="GO" id="GO:0006508">
    <property type="term" value="P:proteolysis"/>
    <property type="evidence" value="ECO:0007669"/>
    <property type="project" value="InterPro"/>
</dbReference>
<dbReference type="InterPro" id="IPR001969">
    <property type="entry name" value="Aspartic_peptidase_AS"/>
</dbReference>
<comment type="caution">
    <text evidence="3">The sequence shown here is derived from an EMBL/GenBank/DDBJ whole genome shotgun (WGS) entry which is preliminary data.</text>
</comment>
<evidence type="ECO:0000256" key="1">
    <source>
        <dbReference type="ARBA" id="ARBA00007447"/>
    </source>
</evidence>
<accession>A0AA39HM79</accession>
<organism evidence="3 4">
    <name type="scientific">Steinernema hermaphroditum</name>
    <dbReference type="NCBI Taxonomy" id="289476"/>
    <lineage>
        <taxon>Eukaryota</taxon>
        <taxon>Metazoa</taxon>
        <taxon>Ecdysozoa</taxon>
        <taxon>Nematoda</taxon>
        <taxon>Chromadorea</taxon>
        <taxon>Rhabditida</taxon>
        <taxon>Tylenchina</taxon>
        <taxon>Panagrolaimomorpha</taxon>
        <taxon>Strongyloidoidea</taxon>
        <taxon>Steinernematidae</taxon>
        <taxon>Steinernema</taxon>
    </lineage>
</organism>
<dbReference type="InterPro" id="IPR021109">
    <property type="entry name" value="Peptidase_aspartic_dom_sf"/>
</dbReference>
<dbReference type="Gene3D" id="2.40.70.10">
    <property type="entry name" value="Acid Proteases"/>
    <property type="match status" value="2"/>
</dbReference>
<comment type="similarity">
    <text evidence="1">Belongs to the peptidase A1 family.</text>
</comment>
<dbReference type="AlphaFoldDB" id="A0AA39HM79"/>
<feature type="domain" description="Peptidase A1" evidence="2">
    <location>
        <begin position="1"/>
        <end position="284"/>
    </location>
</feature>
<dbReference type="GO" id="GO:0004190">
    <property type="term" value="F:aspartic-type endopeptidase activity"/>
    <property type="evidence" value="ECO:0007669"/>
    <property type="project" value="InterPro"/>
</dbReference>
<proteinExistence type="inferred from homology"/>
<gene>
    <name evidence="3" type="ORF">QR680_003962</name>
</gene>
<reference evidence="3" key="1">
    <citation type="submission" date="2023-06" db="EMBL/GenBank/DDBJ databases">
        <title>Genomic analysis of the entomopathogenic nematode Steinernema hermaphroditum.</title>
        <authorList>
            <person name="Schwarz E.M."/>
            <person name="Heppert J.K."/>
            <person name="Baniya A."/>
            <person name="Schwartz H.T."/>
            <person name="Tan C.-H."/>
            <person name="Antoshechkin I."/>
            <person name="Sternberg P.W."/>
            <person name="Goodrich-Blair H."/>
            <person name="Dillman A.R."/>
        </authorList>
    </citation>
    <scope>NUCLEOTIDE SEQUENCE</scope>
    <source>
        <strain evidence="3">PS9179</strain>
        <tissue evidence="3">Whole animal</tissue>
    </source>
</reference>
<dbReference type="EMBL" id="JAUCMV010000003">
    <property type="protein sequence ID" value="KAK0408443.1"/>
    <property type="molecule type" value="Genomic_DNA"/>
</dbReference>
<dbReference type="InterPro" id="IPR033121">
    <property type="entry name" value="PEPTIDASE_A1"/>
</dbReference>
<dbReference type="Pfam" id="PF00026">
    <property type="entry name" value="Asp"/>
    <property type="match status" value="1"/>
</dbReference>
<evidence type="ECO:0000313" key="4">
    <source>
        <dbReference type="Proteomes" id="UP001175271"/>
    </source>
</evidence>
<name>A0AA39HM79_9BILA</name>
<dbReference type="InterPro" id="IPR034164">
    <property type="entry name" value="Pepsin-like_dom"/>
</dbReference>
<dbReference type="CDD" id="cd05471">
    <property type="entry name" value="pepsin_like"/>
    <property type="match status" value="1"/>
</dbReference>
<dbReference type="Proteomes" id="UP001175271">
    <property type="component" value="Unassembled WGS sequence"/>
</dbReference>
<sequence length="287" mass="31974">MFQPEKSSTFHRIDGSDNQLEYYSVTVDVDYGTDTVQFGQEFEESRFTINEFKFGLAHRIYDHSTSASDSSLVGIFGLSPSSTSRSSQSAFTQMRQHLDHPIFHLYLEYGGEELEGGKIEYGTANVDSQLCAHDAVTFPFPSDSYSFCVSLSVYFDDGAKHEGEDFHTVSALVDSGSNFILGPPEEVKKLAETVGATRDQGTTGPYHIPCAYAEQGKDIVFTAPGKQKLRVSARNYVVTMHDNEDVCLFGFADGSGDRRWIMGTPFLRGYCASFDLGKHEMSFRQRL</sequence>
<dbReference type="SUPFAM" id="SSF50630">
    <property type="entry name" value="Acid proteases"/>
    <property type="match status" value="1"/>
</dbReference>
<evidence type="ECO:0000259" key="2">
    <source>
        <dbReference type="PROSITE" id="PS51767"/>
    </source>
</evidence>
<protein>
    <recommendedName>
        <fullName evidence="2">Peptidase A1 domain-containing protein</fullName>
    </recommendedName>
</protein>
<dbReference type="PROSITE" id="PS51767">
    <property type="entry name" value="PEPTIDASE_A1"/>
    <property type="match status" value="1"/>
</dbReference>
<dbReference type="PANTHER" id="PTHR47966:SF45">
    <property type="entry name" value="PEPTIDASE A1 DOMAIN-CONTAINING PROTEIN"/>
    <property type="match status" value="1"/>
</dbReference>
<keyword evidence="4" id="KW-1185">Reference proteome</keyword>
<dbReference type="PANTHER" id="PTHR47966">
    <property type="entry name" value="BETA-SITE APP-CLEAVING ENZYME, ISOFORM A-RELATED"/>
    <property type="match status" value="1"/>
</dbReference>